<dbReference type="OrthoDB" id="8708240at2"/>
<dbReference type="Proteomes" id="UP000009286">
    <property type="component" value="Chromosome"/>
</dbReference>
<dbReference type="STRING" id="856793.MICA_1532"/>
<evidence type="ECO:0000313" key="2">
    <source>
        <dbReference type="EMBL" id="AEP09850.1"/>
    </source>
</evidence>
<keyword evidence="1" id="KW-1133">Transmembrane helix</keyword>
<proteinExistence type="predicted"/>
<gene>
    <name evidence="2" type="ordered locus">MICA_1532</name>
</gene>
<name>G2KPN1_MICAA</name>
<dbReference type="AlphaFoldDB" id="G2KPN1"/>
<dbReference type="eggNOG" id="ENOG5033F3F">
    <property type="taxonomic scope" value="Bacteria"/>
</dbReference>
<keyword evidence="1" id="KW-0472">Membrane</keyword>
<dbReference type="RefSeq" id="WP_014103073.1">
    <property type="nucleotide sequence ID" value="NC_016026.1"/>
</dbReference>
<evidence type="ECO:0000313" key="3">
    <source>
        <dbReference type="Proteomes" id="UP000009286"/>
    </source>
</evidence>
<keyword evidence="1" id="KW-0812">Transmembrane</keyword>
<dbReference type="HOGENOM" id="CLU_1124124_0_0_5"/>
<accession>G2KPN1</accession>
<organism evidence="2 3">
    <name type="scientific">Micavibrio aeruginosavorus (strain ARL-13)</name>
    <dbReference type="NCBI Taxonomy" id="856793"/>
    <lineage>
        <taxon>Bacteria</taxon>
        <taxon>Pseudomonadati</taxon>
        <taxon>Bdellovibrionota</taxon>
        <taxon>Bdellovibrionia</taxon>
        <taxon>Bdellovibrionales</taxon>
        <taxon>Pseudobdellovibrionaceae</taxon>
        <taxon>Micavibrio</taxon>
    </lineage>
</organism>
<sequence length="254" mass="28620">MATMIAHDKRGFDFARWGLPALLILMLVCNIAFWTQARHARTTWGNVPPVPSERGAIIAMLGDAQMGYRVYGLMLQNLGDIGGRITNLAQYDYTALKDWFFLEDTLDSKSNYIPALAAYYYGATTKHDDLTPVIDYLEVIGQRPEPQKWRWLAQAVFLSRYTQNDLVRSFDLATKLANLSTPDMPAWTRQMPAFILVARGEKEAAYDILMGMLQNDAEKMDPAEIRLIRDWICDKILTPAQAATHPVCTSIPGG</sequence>
<reference evidence="2 3" key="1">
    <citation type="journal article" date="2011" name="BMC Genomics">
        <title>Genomic insights into an obligate epibiotic bacterial predator: Micavibrio aeruginosavorus ARL-13.</title>
        <authorList>
            <person name="Wang Z."/>
            <person name="Kadouri D."/>
            <person name="Wu M."/>
        </authorList>
    </citation>
    <scope>NUCLEOTIDE SEQUENCE [LARGE SCALE GENOMIC DNA]</scope>
    <source>
        <strain evidence="2 3">ARL-13</strain>
    </source>
</reference>
<feature type="transmembrane region" description="Helical" evidence="1">
    <location>
        <begin position="14"/>
        <end position="34"/>
    </location>
</feature>
<dbReference type="KEGG" id="mai:MICA_1532"/>
<evidence type="ECO:0000256" key="1">
    <source>
        <dbReference type="SAM" id="Phobius"/>
    </source>
</evidence>
<keyword evidence="3" id="KW-1185">Reference proteome</keyword>
<dbReference type="EMBL" id="CP002382">
    <property type="protein sequence ID" value="AEP09850.1"/>
    <property type="molecule type" value="Genomic_DNA"/>
</dbReference>
<protein>
    <submittedName>
        <fullName evidence="2">Uncharacterized protein</fullName>
    </submittedName>
</protein>